<keyword evidence="4 7" id="KW-0235">DNA replication</keyword>
<evidence type="ECO:0000256" key="1">
    <source>
        <dbReference type="ARBA" id="ARBA00004123"/>
    </source>
</evidence>
<dbReference type="Pfam" id="PF11719">
    <property type="entry name" value="Drc1-Sld2"/>
    <property type="match status" value="1"/>
</dbReference>
<evidence type="ECO:0000313" key="10">
    <source>
        <dbReference type="Proteomes" id="UP000054251"/>
    </source>
</evidence>
<keyword evidence="5 7" id="KW-0539">Nucleus</keyword>
<evidence type="ECO:0000313" key="9">
    <source>
        <dbReference type="EMBL" id="KRZ99009.1"/>
    </source>
</evidence>
<dbReference type="GO" id="GO:0003697">
    <property type="term" value="F:single-stranded DNA binding"/>
    <property type="evidence" value="ECO:0007669"/>
    <property type="project" value="TreeGrafter"/>
</dbReference>
<sequence>MPHQESIAQLKQAIKDWEHEFQRSNNRIPTRLDIKIDPKIYELYKTYKALKSRTNSADKIRNKKTLEPSNVGIDINILESQSDVEDVEEFNIESAESSSSQLKNQDTELGPTPQANGKVLSILDIRLTPPDSSPLKNKTGSRSTGAYNNQIEQAPEDTFKTPTKTRVDKISLLELTPTNNRGSRNKSLTQKLEQASYVKNTRTEMHTPQKNITSLLHNMETPQYLAKVNNKFNFDMDDQLDDNDNQASENLATSSPTKKITSIRSNIIDPITPTKLPAPLNFQVSPSPLKPHRLFSFGNNRKLSEIFNDYKNIREDPDLATSIENADDDPKSQDSDEVIDEGSSTSAPKRKRITQKRTTRRWKIKPNAQESKEDILKNVNIHDEVKRLDNEALKNLVDYMKVDDMDEEDLTSSDEEYVQQDPNHKDMKGKVKPVRMNYQRLKINDPRIKKFKKRMQNRR</sequence>
<keyword evidence="10" id="KW-1185">Reference proteome</keyword>
<dbReference type="GO" id="GO:0003688">
    <property type="term" value="F:DNA replication origin binding"/>
    <property type="evidence" value="ECO:0007669"/>
    <property type="project" value="TreeGrafter"/>
</dbReference>
<feature type="compositionally biased region" description="Polar residues" evidence="8">
    <location>
        <begin position="134"/>
        <end position="146"/>
    </location>
</feature>
<feature type="compositionally biased region" description="Polar residues" evidence="8">
    <location>
        <begin position="247"/>
        <end position="257"/>
    </location>
</feature>
<dbReference type="CDD" id="cd22289">
    <property type="entry name" value="RecQL4_SLD2_NTD"/>
    <property type="match status" value="1"/>
</dbReference>
<protein>
    <recommendedName>
        <fullName evidence="3 7">DNA replication regulator SLD2</fullName>
    </recommendedName>
</protein>
<organism evidence="9 10">
    <name type="scientific">Debaryomyces fabryi</name>
    <dbReference type="NCBI Taxonomy" id="58627"/>
    <lineage>
        <taxon>Eukaryota</taxon>
        <taxon>Fungi</taxon>
        <taxon>Dikarya</taxon>
        <taxon>Ascomycota</taxon>
        <taxon>Saccharomycotina</taxon>
        <taxon>Pichiomycetes</taxon>
        <taxon>Debaryomycetaceae</taxon>
        <taxon>Debaryomyces</taxon>
    </lineage>
</organism>
<dbReference type="GO" id="GO:0006270">
    <property type="term" value="P:DNA replication initiation"/>
    <property type="evidence" value="ECO:0007669"/>
    <property type="project" value="UniProtKB-UniRule"/>
</dbReference>
<dbReference type="EMBL" id="LMYN01000183">
    <property type="protein sequence ID" value="KRZ99009.1"/>
    <property type="molecule type" value="Genomic_DNA"/>
</dbReference>
<keyword evidence="6 7" id="KW-0131">Cell cycle</keyword>
<evidence type="ECO:0000256" key="3">
    <source>
        <dbReference type="ARBA" id="ARBA00018363"/>
    </source>
</evidence>
<dbReference type="GeneID" id="26842247"/>
<proteinExistence type="inferred from homology"/>
<accession>A0A0V1PS67</accession>
<dbReference type="GO" id="GO:0000727">
    <property type="term" value="P:double-strand break repair via break-induced replication"/>
    <property type="evidence" value="ECO:0007669"/>
    <property type="project" value="TreeGrafter"/>
</dbReference>
<comment type="subcellular location">
    <subcellularLocation>
        <location evidence="1 7">Nucleus</location>
    </subcellularLocation>
</comment>
<comment type="function">
    <text evidence="7">Has a role in the initiation of DNA replication. Required at S-phase checkpoint.</text>
</comment>
<dbReference type="PANTHER" id="PTHR28124:SF1">
    <property type="entry name" value="DNA REPLICATION REGULATOR SLD2"/>
    <property type="match status" value="1"/>
</dbReference>
<feature type="compositionally biased region" description="Basic residues" evidence="8">
    <location>
        <begin position="348"/>
        <end position="360"/>
    </location>
</feature>
<comment type="similarity">
    <text evidence="2 7">Belongs to the SLD2 family.</text>
</comment>
<dbReference type="InterPro" id="IPR040203">
    <property type="entry name" value="Sld2"/>
</dbReference>
<dbReference type="Proteomes" id="UP000054251">
    <property type="component" value="Unassembled WGS sequence"/>
</dbReference>
<dbReference type="AlphaFoldDB" id="A0A0V1PS67"/>
<evidence type="ECO:0000256" key="6">
    <source>
        <dbReference type="ARBA" id="ARBA00023306"/>
    </source>
</evidence>
<evidence type="ECO:0000256" key="7">
    <source>
        <dbReference type="RuleBase" id="RU367067"/>
    </source>
</evidence>
<feature type="region of interest" description="Disordered" evidence="8">
    <location>
        <begin position="94"/>
        <end position="116"/>
    </location>
</feature>
<dbReference type="OrthoDB" id="8775810at2759"/>
<dbReference type="Gene3D" id="1.10.10.1460">
    <property type="match status" value="1"/>
</dbReference>
<evidence type="ECO:0000256" key="4">
    <source>
        <dbReference type="ARBA" id="ARBA00022705"/>
    </source>
</evidence>
<evidence type="ECO:0000256" key="5">
    <source>
        <dbReference type="ARBA" id="ARBA00023242"/>
    </source>
</evidence>
<dbReference type="RefSeq" id="XP_015465112.1">
    <property type="nucleotide sequence ID" value="XM_015614067.1"/>
</dbReference>
<comment type="caution">
    <text evidence="9">The sequence shown here is derived from an EMBL/GenBank/DDBJ whole genome shotgun (WGS) entry which is preliminary data.</text>
</comment>
<dbReference type="PANTHER" id="PTHR28124">
    <property type="entry name" value="DNA REPLICATION REGULATOR SLD2"/>
    <property type="match status" value="1"/>
</dbReference>
<feature type="region of interest" description="Disordered" evidence="8">
    <location>
        <begin position="127"/>
        <end position="146"/>
    </location>
</feature>
<gene>
    <name evidence="9" type="ORF">AC631_05238</name>
</gene>
<feature type="compositionally biased region" description="Polar residues" evidence="8">
    <location>
        <begin position="94"/>
        <end position="104"/>
    </location>
</feature>
<dbReference type="GO" id="GO:1902977">
    <property type="term" value="P:mitotic DNA replication preinitiation complex assembly"/>
    <property type="evidence" value="ECO:0007669"/>
    <property type="project" value="TreeGrafter"/>
</dbReference>
<evidence type="ECO:0000256" key="8">
    <source>
        <dbReference type="SAM" id="MobiDB-lite"/>
    </source>
</evidence>
<feature type="region of interest" description="Disordered" evidence="8">
    <location>
        <begin position="407"/>
        <end position="433"/>
    </location>
</feature>
<feature type="region of interest" description="Disordered" evidence="8">
    <location>
        <begin position="321"/>
        <end position="360"/>
    </location>
</feature>
<feature type="compositionally biased region" description="Acidic residues" evidence="8">
    <location>
        <begin position="407"/>
        <end position="418"/>
    </location>
</feature>
<evidence type="ECO:0000256" key="2">
    <source>
        <dbReference type="ARBA" id="ARBA00007276"/>
    </source>
</evidence>
<dbReference type="InterPro" id="IPR021110">
    <property type="entry name" value="DNA_rep_checkpnt_protein"/>
</dbReference>
<feature type="region of interest" description="Disordered" evidence="8">
    <location>
        <begin position="238"/>
        <end position="257"/>
    </location>
</feature>
<name>A0A0V1PS67_9ASCO</name>
<reference evidence="9 10" key="1">
    <citation type="submission" date="2015-11" db="EMBL/GenBank/DDBJ databases">
        <title>The genome of Debaryomyces fabryi.</title>
        <authorList>
            <person name="Tafer H."/>
            <person name="Lopandic K."/>
        </authorList>
    </citation>
    <scope>NUCLEOTIDE SEQUENCE [LARGE SCALE GENOMIC DNA]</scope>
    <source>
        <strain evidence="9 10">CBS 789</strain>
    </source>
</reference>
<dbReference type="GO" id="GO:0031261">
    <property type="term" value="C:DNA replication preinitiation complex"/>
    <property type="evidence" value="ECO:0007669"/>
    <property type="project" value="TreeGrafter"/>
</dbReference>